<dbReference type="EMBL" id="JADYXP020000007">
    <property type="protein sequence ID" value="KAL0120482.1"/>
    <property type="molecule type" value="Genomic_DNA"/>
</dbReference>
<comment type="caution">
    <text evidence="2">The sequence shown here is derived from an EMBL/GenBank/DDBJ whole genome shotgun (WGS) entry which is preliminary data.</text>
</comment>
<accession>A0AAW2FZ04</accession>
<evidence type="ECO:0000313" key="2">
    <source>
        <dbReference type="EMBL" id="KAL0120482.1"/>
    </source>
</evidence>
<keyword evidence="3" id="KW-1185">Reference proteome</keyword>
<sequence>MHNPILVASIVILWDIMAGGLNKKKETGALSMRWLYLRATDCSGPLQVQGSDPVDTSFVVCILISGINLLETQLRDARVFYHSK</sequence>
<feature type="signal peptide" evidence="1">
    <location>
        <begin position="1"/>
        <end position="20"/>
    </location>
</feature>
<evidence type="ECO:0008006" key="4">
    <source>
        <dbReference type="Google" id="ProtNLM"/>
    </source>
</evidence>
<dbReference type="Proteomes" id="UP001430953">
    <property type="component" value="Unassembled WGS sequence"/>
</dbReference>
<evidence type="ECO:0000313" key="3">
    <source>
        <dbReference type="Proteomes" id="UP001430953"/>
    </source>
</evidence>
<dbReference type="AlphaFoldDB" id="A0AAW2FZ04"/>
<reference evidence="2 3" key="1">
    <citation type="submission" date="2023-03" db="EMBL/GenBank/DDBJ databases">
        <title>High recombination rates correlate with genetic variation in Cardiocondyla obscurior ants.</title>
        <authorList>
            <person name="Errbii M."/>
        </authorList>
    </citation>
    <scope>NUCLEOTIDE SEQUENCE [LARGE SCALE GENOMIC DNA]</scope>
    <source>
        <strain evidence="2">Alpha-2009</strain>
        <tissue evidence="2">Whole body</tissue>
    </source>
</reference>
<name>A0AAW2FZ04_9HYME</name>
<proteinExistence type="predicted"/>
<keyword evidence="1" id="KW-0732">Signal</keyword>
<feature type="chain" id="PRO_5043878702" description="Secreted protein" evidence="1">
    <location>
        <begin position="21"/>
        <end position="84"/>
    </location>
</feature>
<evidence type="ECO:0000256" key="1">
    <source>
        <dbReference type="SAM" id="SignalP"/>
    </source>
</evidence>
<gene>
    <name evidence="2" type="ORF">PUN28_008307</name>
</gene>
<protein>
    <recommendedName>
        <fullName evidence="4">Secreted protein</fullName>
    </recommendedName>
</protein>
<organism evidence="2 3">
    <name type="scientific">Cardiocondyla obscurior</name>
    <dbReference type="NCBI Taxonomy" id="286306"/>
    <lineage>
        <taxon>Eukaryota</taxon>
        <taxon>Metazoa</taxon>
        <taxon>Ecdysozoa</taxon>
        <taxon>Arthropoda</taxon>
        <taxon>Hexapoda</taxon>
        <taxon>Insecta</taxon>
        <taxon>Pterygota</taxon>
        <taxon>Neoptera</taxon>
        <taxon>Endopterygota</taxon>
        <taxon>Hymenoptera</taxon>
        <taxon>Apocrita</taxon>
        <taxon>Aculeata</taxon>
        <taxon>Formicoidea</taxon>
        <taxon>Formicidae</taxon>
        <taxon>Myrmicinae</taxon>
        <taxon>Cardiocondyla</taxon>
    </lineage>
</organism>